<evidence type="ECO:0000256" key="2">
    <source>
        <dbReference type="ARBA" id="ARBA00022679"/>
    </source>
</evidence>
<accession>A0A9W8BKF3</accession>
<dbReference type="InterPro" id="IPR003000">
    <property type="entry name" value="Sirtuin"/>
</dbReference>
<evidence type="ECO:0000259" key="5">
    <source>
        <dbReference type="PROSITE" id="PS50305"/>
    </source>
</evidence>
<dbReference type="PANTHER" id="PTHR11085">
    <property type="entry name" value="NAD-DEPENDENT PROTEIN DEACYLASE SIRTUIN-5, MITOCHONDRIAL-RELATED"/>
    <property type="match status" value="1"/>
</dbReference>
<dbReference type="AlphaFoldDB" id="A0A9W8BKF3"/>
<dbReference type="PROSITE" id="PS50305">
    <property type="entry name" value="SIRTUIN"/>
    <property type="match status" value="1"/>
</dbReference>
<evidence type="ECO:0000256" key="4">
    <source>
        <dbReference type="PROSITE-ProRule" id="PRU00236"/>
    </source>
</evidence>
<proteinExistence type="inferred from homology"/>
<protein>
    <recommendedName>
        <fullName evidence="5">Deacetylase sirtuin-type domain-containing protein</fullName>
    </recommendedName>
</protein>
<evidence type="ECO:0000256" key="3">
    <source>
        <dbReference type="ARBA" id="ARBA00023027"/>
    </source>
</evidence>
<organism evidence="6 7">
    <name type="scientific">Coemansia thaxteri</name>
    <dbReference type="NCBI Taxonomy" id="2663907"/>
    <lineage>
        <taxon>Eukaryota</taxon>
        <taxon>Fungi</taxon>
        <taxon>Fungi incertae sedis</taxon>
        <taxon>Zoopagomycota</taxon>
        <taxon>Kickxellomycotina</taxon>
        <taxon>Kickxellomycetes</taxon>
        <taxon>Kickxellales</taxon>
        <taxon>Kickxellaceae</taxon>
        <taxon>Coemansia</taxon>
    </lineage>
</organism>
<dbReference type="GO" id="GO:0070403">
    <property type="term" value="F:NAD+ binding"/>
    <property type="evidence" value="ECO:0007669"/>
    <property type="project" value="InterPro"/>
</dbReference>
<dbReference type="EMBL" id="JANBQF010000124">
    <property type="protein sequence ID" value="KAJ2004986.1"/>
    <property type="molecule type" value="Genomic_DNA"/>
</dbReference>
<gene>
    <name evidence="6" type="ORF">H4R26_002203</name>
</gene>
<comment type="similarity">
    <text evidence="1">Belongs to the sirtuin family. Class I subfamily.</text>
</comment>
<evidence type="ECO:0000313" key="7">
    <source>
        <dbReference type="Proteomes" id="UP001150907"/>
    </source>
</evidence>
<dbReference type="Proteomes" id="UP001150907">
    <property type="component" value="Unassembled WGS sequence"/>
</dbReference>
<dbReference type="Pfam" id="PF02146">
    <property type="entry name" value="SIR2"/>
    <property type="match status" value="1"/>
</dbReference>
<dbReference type="InterPro" id="IPR050134">
    <property type="entry name" value="NAD-dep_sirtuin_deacylases"/>
</dbReference>
<dbReference type="OrthoDB" id="424302at2759"/>
<reference evidence="6" key="1">
    <citation type="submission" date="2022-07" db="EMBL/GenBank/DDBJ databases">
        <title>Phylogenomic reconstructions and comparative analyses of Kickxellomycotina fungi.</title>
        <authorList>
            <person name="Reynolds N.K."/>
            <person name="Stajich J.E."/>
            <person name="Barry K."/>
            <person name="Grigoriev I.V."/>
            <person name="Crous P."/>
            <person name="Smith M.E."/>
        </authorList>
    </citation>
    <scope>NUCLEOTIDE SEQUENCE</scope>
    <source>
        <strain evidence="6">IMI 214461</strain>
    </source>
</reference>
<comment type="caution">
    <text evidence="6">The sequence shown here is derived from an EMBL/GenBank/DDBJ whole genome shotgun (WGS) entry which is preliminary data.</text>
</comment>
<dbReference type="PANTHER" id="PTHR11085:SF10">
    <property type="entry name" value="NAD-DEPENDENT PROTEIN DEACYLASE SIRTUIN-5, MITOCHONDRIAL-RELATED"/>
    <property type="match status" value="1"/>
</dbReference>
<keyword evidence="3" id="KW-0520">NAD</keyword>
<dbReference type="InterPro" id="IPR026590">
    <property type="entry name" value="Ssirtuin_cat_dom"/>
</dbReference>
<dbReference type="InterPro" id="IPR029035">
    <property type="entry name" value="DHS-like_NAD/FAD-binding_dom"/>
</dbReference>
<name>A0A9W8BKF3_9FUNG</name>
<dbReference type="Gene3D" id="3.30.1600.10">
    <property type="entry name" value="SIR2/SIRT2 'Small Domain"/>
    <property type="match status" value="1"/>
</dbReference>
<keyword evidence="7" id="KW-1185">Reference proteome</keyword>
<evidence type="ECO:0000313" key="6">
    <source>
        <dbReference type="EMBL" id="KAJ2004986.1"/>
    </source>
</evidence>
<evidence type="ECO:0000256" key="1">
    <source>
        <dbReference type="ARBA" id="ARBA00006924"/>
    </source>
</evidence>
<sequence>MSRVSKVKIQGLYGLPTMQTPVTPAVLDAVSMFIRQHKGQVLGLTGAGVSVPSGIPDYRGTSGTYRVHGSYTPILHHEFVSQHRSRQRYWARSFFGVRPALKALPNAIHEAFAALEKMKFMPGLITQNVDGLHLAAGSSSVLELHGTLKHVRCLSCGQVESRELFQNTLEALNSDWAEFGRAMAQSGEEFARRPDGDVDLPPNLNYEGLRYPMCQSCHVGNYMPTVVFFGGNVPDAVRSQSYRMVDNAASLLVCGTSLSTFSAYRLVRQAREQGKEVLIVNYGETRGDKDATTKIESAAQDILPPVVAQLAHEVQLARCP</sequence>
<dbReference type="GO" id="GO:0017136">
    <property type="term" value="F:histone deacetylase activity, NAD-dependent"/>
    <property type="evidence" value="ECO:0007669"/>
    <property type="project" value="TreeGrafter"/>
</dbReference>
<dbReference type="Gene3D" id="3.40.50.1220">
    <property type="entry name" value="TPP-binding domain"/>
    <property type="match status" value="1"/>
</dbReference>
<feature type="domain" description="Deacetylase sirtuin-type" evidence="5">
    <location>
        <begin position="20"/>
        <end position="313"/>
    </location>
</feature>
<keyword evidence="2" id="KW-0808">Transferase</keyword>
<dbReference type="SUPFAM" id="SSF52467">
    <property type="entry name" value="DHS-like NAD/FAD-binding domain"/>
    <property type="match status" value="1"/>
</dbReference>
<dbReference type="InterPro" id="IPR026591">
    <property type="entry name" value="Sirtuin_cat_small_dom_sf"/>
</dbReference>
<comment type="caution">
    <text evidence="4">Lacks conserved residue(s) required for the propagation of feature annotation.</text>
</comment>